<accession>A0ABN9WER6</accession>
<comment type="caution">
    <text evidence="3">The sequence shown here is derived from an EMBL/GenBank/DDBJ whole genome shotgun (WGS) entry which is preliminary data.</text>
</comment>
<feature type="region of interest" description="Disordered" evidence="1">
    <location>
        <begin position="1"/>
        <end position="59"/>
    </location>
</feature>
<reference evidence="3" key="1">
    <citation type="submission" date="2023-10" db="EMBL/GenBank/DDBJ databases">
        <authorList>
            <person name="Chen Y."/>
            <person name="Shah S."/>
            <person name="Dougan E. K."/>
            <person name="Thang M."/>
            <person name="Chan C."/>
        </authorList>
    </citation>
    <scope>NUCLEOTIDE SEQUENCE [LARGE SCALE GENOMIC DNA]</scope>
</reference>
<feature type="transmembrane region" description="Helical" evidence="2">
    <location>
        <begin position="267"/>
        <end position="291"/>
    </location>
</feature>
<evidence type="ECO:0000313" key="3">
    <source>
        <dbReference type="EMBL" id="CAK0883290.1"/>
    </source>
</evidence>
<feature type="transmembrane region" description="Helical" evidence="2">
    <location>
        <begin position="455"/>
        <end position="477"/>
    </location>
</feature>
<sequence length="494" mass="54698">MLPRGAPWRGAPAGGDAEDGGEQSSCCGDCESGEPVRRRRQVEATHGTSGVFRQGRTRESAEERRLRRILEKAAAHRSVEENRRLHRGQDYAKKCILQATDGMRVMESAELLIEEAWLGHVDAIPGNMFSIGAFGSLESIKQDGKRTAPLSLDGIKVRARFIGCVVVAIVQVVGPPAVLMSNLWAWDALEDRDTNAVYRWRRWNHHNALADWHVRPVKKILGILLLYIFACNGLFVVLQEKKTWFQIYSTFKYLKNHNPEFNSGGKAFLYAGAIVNCWAVLFSTTASYAIVGASTSFKDLLFDSLGLLFLYNLDDIGGMLGFVYEDDWDGVRLSWIYSEMVKKDWRPEDADRHDGEISDVYSEPDEVVAVDTEAAAGAAARGEAARRIDEDPDYAPCVKRCGRRSAKGFDTCCRACGRGEAPPHDEDCGKDIEEIMAQDEEFVGGPHAQWGPGGYIVNAIFNVTLCGVLMFTVFAPVMTIGTPFTIIAPDSDTL</sequence>
<organism evidence="3 4">
    <name type="scientific">Prorocentrum cordatum</name>
    <dbReference type="NCBI Taxonomy" id="2364126"/>
    <lineage>
        <taxon>Eukaryota</taxon>
        <taxon>Sar</taxon>
        <taxon>Alveolata</taxon>
        <taxon>Dinophyceae</taxon>
        <taxon>Prorocentrales</taxon>
        <taxon>Prorocentraceae</taxon>
        <taxon>Prorocentrum</taxon>
    </lineage>
</organism>
<keyword evidence="2" id="KW-0812">Transmembrane</keyword>
<name>A0ABN9WER6_9DINO</name>
<feature type="transmembrane region" description="Helical" evidence="2">
    <location>
        <begin position="220"/>
        <end position="238"/>
    </location>
</feature>
<protein>
    <submittedName>
        <fullName evidence="3">Uncharacterized protein</fullName>
    </submittedName>
</protein>
<dbReference type="EMBL" id="CAUYUJ010018394">
    <property type="protein sequence ID" value="CAK0883290.1"/>
    <property type="molecule type" value="Genomic_DNA"/>
</dbReference>
<keyword evidence="2" id="KW-1133">Transmembrane helix</keyword>
<feature type="transmembrane region" description="Helical" evidence="2">
    <location>
        <begin position="161"/>
        <end position="185"/>
    </location>
</feature>
<keyword evidence="2" id="KW-0472">Membrane</keyword>
<feature type="compositionally biased region" description="Low complexity" evidence="1">
    <location>
        <begin position="1"/>
        <end position="15"/>
    </location>
</feature>
<proteinExistence type="predicted"/>
<evidence type="ECO:0000256" key="2">
    <source>
        <dbReference type="SAM" id="Phobius"/>
    </source>
</evidence>
<dbReference type="Proteomes" id="UP001189429">
    <property type="component" value="Unassembled WGS sequence"/>
</dbReference>
<evidence type="ECO:0000313" key="4">
    <source>
        <dbReference type="Proteomes" id="UP001189429"/>
    </source>
</evidence>
<keyword evidence="4" id="KW-1185">Reference proteome</keyword>
<gene>
    <name evidence="3" type="ORF">PCOR1329_LOCUS65536</name>
</gene>
<evidence type="ECO:0000256" key="1">
    <source>
        <dbReference type="SAM" id="MobiDB-lite"/>
    </source>
</evidence>